<reference evidence="1 2" key="2">
    <citation type="submission" date="2020-05" db="EMBL/GenBank/DDBJ databases">
        <title>Identification and distribution of gene clusters putatively required for synthesis of sphingolipid metabolism inhibitors in phylogenetically diverse species of the filamentous fungus Fusarium.</title>
        <authorList>
            <person name="Kim H.-S."/>
            <person name="Busman M."/>
            <person name="Brown D.W."/>
            <person name="Divon H."/>
            <person name="Uhlig S."/>
            <person name="Proctor R.H."/>
        </authorList>
    </citation>
    <scope>NUCLEOTIDE SEQUENCE [LARGE SCALE GENOMIC DNA]</scope>
    <source>
        <strain evidence="1 2">NRRL 25331</strain>
    </source>
</reference>
<name>A0A8H5TW71_FUSCI</name>
<reference evidence="2" key="1">
    <citation type="journal article" date="2020" name="BMC Genomics">
        <title>Correction to: Identification and distribution of gene clusters required for synthesis of sphingolipid metabolism inhibitors in diverse species of the filamentous fungus Fusarium.</title>
        <authorList>
            <person name="Kim H.S."/>
            <person name="Lohmar J.M."/>
            <person name="Busman M."/>
            <person name="Brown D.W."/>
            <person name="Naumann T.A."/>
            <person name="Divon H.H."/>
            <person name="Lysoe E."/>
            <person name="Uhlig S."/>
            <person name="Proctor R.H."/>
        </authorList>
    </citation>
    <scope>NUCLEOTIDE SEQUENCE [LARGE SCALE GENOMIC DNA]</scope>
    <source>
        <strain evidence="2">NRRL 25331</strain>
    </source>
</reference>
<comment type="caution">
    <text evidence="1">The sequence shown here is derived from an EMBL/GenBank/DDBJ whole genome shotgun (WGS) entry which is preliminary data.</text>
</comment>
<accession>A0A8H5TW71</accession>
<gene>
    <name evidence="1" type="ORF">FCIRC_6092</name>
</gene>
<evidence type="ECO:0000313" key="2">
    <source>
        <dbReference type="Proteomes" id="UP000572754"/>
    </source>
</evidence>
<protein>
    <submittedName>
        <fullName evidence="1">Uncharacterized protein</fullName>
    </submittedName>
</protein>
<proteinExistence type="predicted"/>
<dbReference type="AlphaFoldDB" id="A0A8H5TW71"/>
<sequence>MLSQGRLPGHPGFETFEVISALSKEAAAALEKETGPFWLVPLKVGDFGIIHTGGKNNNSLDDGNLIDYPIVQLLRRTDKGIKAGYGATLLEGRAGLCQVPLENIRLGASLTGPGRVPLVQDAMYPPRLLFNTVFKNFDCYIDFLQVTDPSDVWIRTKAPPTDGPALWSFRIQRKLKHNYRRKQDHSLRVQLFHTRWSKDSKISLFELSVPIQGTPLEDGTTVNVIIEITIDPNLEHPRSYLQLSRIGPFDSWSQAFRVGIRIEFQDGGEDWKTLYLHSTRYCCVIPWYKSLKVEDLGKELNHIDLSWLYCMKTLATLLNWRWKTENDPVRDSLTRVVWAPYRIRLLTIDFKFNDQCLVIDEPQPVEMQCPRLLAPF</sequence>
<evidence type="ECO:0000313" key="1">
    <source>
        <dbReference type="EMBL" id="KAF5679479.1"/>
    </source>
</evidence>
<organism evidence="1 2">
    <name type="scientific">Fusarium circinatum</name>
    <name type="common">Pitch canker fungus</name>
    <name type="synonym">Gibberella circinata</name>
    <dbReference type="NCBI Taxonomy" id="48490"/>
    <lineage>
        <taxon>Eukaryota</taxon>
        <taxon>Fungi</taxon>
        <taxon>Dikarya</taxon>
        <taxon>Ascomycota</taxon>
        <taxon>Pezizomycotina</taxon>
        <taxon>Sordariomycetes</taxon>
        <taxon>Hypocreomycetidae</taxon>
        <taxon>Hypocreales</taxon>
        <taxon>Nectriaceae</taxon>
        <taxon>Fusarium</taxon>
        <taxon>Fusarium fujikuroi species complex</taxon>
    </lineage>
</organism>
<dbReference type="EMBL" id="JAAQPE010000206">
    <property type="protein sequence ID" value="KAF5679479.1"/>
    <property type="molecule type" value="Genomic_DNA"/>
</dbReference>
<dbReference type="Proteomes" id="UP000572754">
    <property type="component" value="Unassembled WGS sequence"/>
</dbReference>
<keyword evidence="2" id="KW-1185">Reference proteome</keyword>